<feature type="transmembrane region" description="Helical" evidence="8">
    <location>
        <begin position="298"/>
        <end position="320"/>
    </location>
</feature>
<dbReference type="EMBL" id="LR130778">
    <property type="protein sequence ID" value="VDN48511.1"/>
    <property type="molecule type" value="Genomic_DNA"/>
</dbReference>
<keyword evidence="7 8" id="KW-0472">Membrane</keyword>
<dbReference type="Gene3D" id="1.20.1530.20">
    <property type="match status" value="1"/>
</dbReference>
<evidence type="ECO:0000256" key="5">
    <source>
        <dbReference type="ARBA" id="ARBA00022692"/>
    </source>
</evidence>
<feature type="transmembrane region" description="Helical" evidence="8">
    <location>
        <begin position="245"/>
        <end position="264"/>
    </location>
</feature>
<evidence type="ECO:0000256" key="8">
    <source>
        <dbReference type="SAM" id="Phobius"/>
    </source>
</evidence>
<dbReference type="InterPro" id="IPR004776">
    <property type="entry name" value="Mem_transp_PIN-like"/>
</dbReference>
<organism evidence="9 10">
    <name type="scientific">Petrocella atlantisensis</name>
    <dbReference type="NCBI Taxonomy" id="2173034"/>
    <lineage>
        <taxon>Bacteria</taxon>
        <taxon>Bacillati</taxon>
        <taxon>Bacillota</taxon>
        <taxon>Clostridia</taxon>
        <taxon>Lachnospirales</taxon>
        <taxon>Vallitaleaceae</taxon>
        <taxon>Petrocella</taxon>
    </lineage>
</organism>
<keyword evidence="6 8" id="KW-1133">Transmembrane helix</keyword>
<keyword evidence="10" id="KW-1185">Reference proteome</keyword>
<evidence type="ECO:0000256" key="4">
    <source>
        <dbReference type="ARBA" id="ARBA00022475"/>
    </source>
</evidence>
<protein>
    <recommendedName>
        <fullName evidence="11">AEC family transporter</fullName>
    </recommendedName>
</protein>
<reference evidence="9 10" key="1">
    <citation type="submission" date="2018-09" db="EMBL/GenBank/DDBJ databases">
        <authorList>
            <person name="Postec A."/>
        </authorList>
    </citation>
    <scope>NUCLEOTIDE SEQUENCE [LARGE SCALE GENOMIC DNA]</scope>
    <source>
        <strain evidence="9">70B-A</strain>
    </source>
</reference>
<dbReference type="Proteomes" id="UP000279029">
    <property type="component" value="Chromosome"/>
</dbReference>
<evidence type="ECO:0000313" key="9">
    <source>
        <dbReference type="EMBL" id="VDN48511.1"/>
    </source>
</evidence>
<feature type="transmembrane region" description="Helical" evidence="8">
    <location>
        <begin position="6"/>
        <end position="23"/>
    </location>
</feature>
<dbReference type="InterPro" id="IPR038770">
    <property type="entry name" value="Na+/solute_symporter_sf"/>
</dbReference>
<feature type="transmembrane region" description="Helical" evidence="8">
    <location>
        <begin position="67"/>
        <end position="89"/>
    </location>
</feature>
<keyword evidence="3" id="KW-0813">Transport</keyword>
<proteinExistence type="inferred from homology"/>
<name>A0A3P7PZE7_9FIRM</name>
<evidence type="ECO:0000256" key="3">
    <source>
        <dbReference type="ARBA" id="ARBA00022448"/>
    </source>
</evidence>
<dbReference type="Pfam" id="PF03547">
    <property type="entry name" value="Mem_trans"/>
    <property type="match status" value="1"/>
</dbReference>
<keyword evidence="4" id="KW-1003">Cell membrane</keyword>
<evidence type="ECO:0008006" key="11">
    <source>
        <dbReference type="Google" id="ProtNLM"/>
    </source>
</evidence>
<feature type="transmembrane region" description="Helical" evidence="8">
    <location>
        <begin position="126"/>
        <end position="150"/>
    </location>
</feature>
<keyword evidence="5 8" id="KW-0812">Transmembrane</keyword>
<evidence type="ECO:0000256" key="7">
    <source>
        <dbReference type="ARBA" id="ARBA00023136"/>
    </source>
</evidence>
<accession>A0A3P7PZE7</accession>
<sequence>MELQIIINQISKLILLVLVGVYARKLKIIPEEGIAILSKLLINITLPILTFFSITSYKLPDDIFRDGFFIISMAVCIQLFSLFVGKLIAKILKLGRVKKNVYAAQLMIGNTVYLAFPLMTELFGRIGLIYAIIYYLVSLTFIWTIGVYLFNKEEMKNVRQIFKSLINPCTIAFALGIIALILRIDIAMEKWDLFNKSYQFMYDTFYPLGNTTMSLSMVFIGLIIGQMKFKQIVGIFKDRSVQILVLVKLILIPSFFLLVLMFAREFATEIAIAVIFIETLMPASTVTVAIAKENGSDYTYAMEIAIATTVICLITIPVMLRLYQVVF</sequence>
<dbReference type="PANTHER" id="PTHR36838:SF1">
    <property type="entry name" value="SLR1864 PROTEIN"/>
    <property type="match status" value="1"/>
</dbReference>
<feature type="transmembrane region" description="Helical" evidence="8">
    <location>
        <begin position="35"/>
        <end position="55"/>
    </location>
</feature>
<comment type="similarity">
    <text evidence="2">Belongs to the auxin efflux carrier (TC 2.A.69) family.</text>
</comment>
<feature type="transmembrane region" description="Helical" evidence="8">
    <location>
        <begin position="270"/>
        <end position="291"/>
    </location>
</feature>
<feature type="transmembrane region" description="Helical" evidence="8">
    <location>
        <begin position="162"/>
        <end position="184"/>
    </location>
</feature>
<dbReference type="PANTHER" id="PTHR36838">
    <property type="entry name" value="AUXIN EFFLUX CARRIER FAMILY PROTEIN"/>
    <property type="match status" value="1"/>
</dbReference>
<evidence type="ECO:0000256" key="6">
    <source>
        <dbReference type="ARBA" id="ARBA00022989"/>
    </source>
</evidence>
<evidence type="ECO:0000256" key="1">
    <source>
        <dbReference type="ARBA" id="ARBA00004651"/>
    </source>
</evidence>
<feature type="transmembrane region" description="Helical" evidence="8">
    <location>
        <begin position="101"/>
        <end position="120"/>
    </location>
</feature>
<evidence type="ECO:0000256" key="2">
    <source>
        <dbReference type="ARBA" id="ARBA00010145"/>
    </source>
</evidence>
<evidence type="ECO:0000313" key="10">
    <source>
        <dbReference type="Proteomes" id="UP000279029"/>
    </source>
</evidence>
<dbReference type="GO" id="GO:0005886">
    <property type="term" value="C:plasma membrane"/>
    <property type="evidence" value="ECO:0007669"/>
    <property type="project" value="UniProtKB-SubCell"/>
</dbReference>
<comment type="subcellular location">
    <subcellularLocation>
        <location evidence="1">Cell membrane</location>
        <topology evidence="1">Multi-pass membrane protein</topology>
    </subcellularLocation>
</comment>
<dbReference type="GO" id="GO:0055085">
    <property type="term" value="P:transmembrane transport"/>
    <property type="evidence" value="ECO:0007669"/>
    <property type="project" value="InterPro"/>
</dbReference>
<dbReference type="KEGG" id="cbar:PATL70BA_2609"/>
<dbReference type="RefSeq" id="WP_125137632.1">
    <property type="nucleotide sequence ID" value="NZ_LR130778.1"/>
</dbReference>
<dbReference type="OrthoDB" id="9798064at2"/>
<dbReference type="AlphaFoldDB" id="A0A3P7PZE7"/>
<feature type="transmembrane region" description="Helical" evidence="8">
    <location>
        <begin position="204"/>
        <end position="224"/>
    </location>
</feature>
<gene>
    <name evidence="9" type="ORF">PATL70BA_2609</name>
</gene>